<proteinExistence type="predicted"/>
<sequence length="81" mass="9264">MMLSSKSMGKMGSEICSFNQRRLALYNRIDTLSLESDTFTILIRKKKEKDTFTTTEMAVIQVIMMVTRLYQLTLPPPLVTG</sequence>
<organism evidence="1 2">
    <name type="scientific">Papaver somniferum</name>
    <name type="common">Opium poppy</name>
    <dbReference type="NCBI Taxonomy" id="3469"/>
    <lineage>
        <taxon>Eukaryota</taxon>
        <taxon>Viridiplantae</taxon>
        <taxon>Streptophyta</taxon>
        <taxon>Embryophyta</taxon>
        <taxon>Tracheophyta</taxon>
        <taxon>Spermatophyta</taxon>
        <taxon>Magnoliopsida</taxon>
        <taxon>Ranunculales</taxon>
        <taxon>Papaveraceae</taxon>
        <taxon>Papaveroideae</taxon>
        <taxon>Papaver</taxon>
    </lineage>
</organism>
<dbReference type="Gramene" id="RZC70481">
    <property type="protein sequence ID" value="RZC70481"/>
    <property type="gene ID" value="C5167_033654"/>
</dbReference>
<keyword evidence="2" id="KW-1185">Reference proteome</keyword>
<protein>
    <submittedName>
        <fullName evidence="1">Uncharacterized protein</fullName>
    </submittedName>
</protein>
<name>A0A4Y7KE92_PAPSO</name>
<dbReference type="AlphaFoldDB" id="A0A4Y7KE92"/>
<gene>
    <name evidence="1" type="ORF">C5167_033654</name>
</gene>
<evidence type="ECO:0000313" key="1">
    <source>
        <dbReference type="EMBL" id="RZC70481.1"/>
    </source>
</evidence>
<dbReference type="EMBL" id="CM010721">
    <property type="protein sequence ID" value="RZC70481.1"/>
    <property type="molecule type" value="Genomic_DNA"/>
</dbReference>
<accession>A0A4Y7KE92</accession>
<reference evidence="1 2" key="1">
    <citation type="journal article" date="2018" name="Science">
        <title>The opium poppy genome and morphinan production.</title>
        <authorList>
            <person name="Guo L."/>
            <person name="Winzer T."/>
            <person name="Yang X."/>
            <person name="Li Y."/>
            <person name="Ning Z."/>
            <person name="He Z."/>
            <person name="Teodor R."/>
            <person name="Lu Y."/>
            <person name="Bowser T.A."/>
            <person name="Graham I.A."/>
            <person name="Ye K."/>
        </authorList>
    </citation>
    <scope>NUCLEOTIDE SEQUENCE [LARGE SCALE GENOMIC DNA]</scope>
    <source>
        <strain evidence="2">cv. HN1</strain>
        <tissue evidence="1">Leaves</tissue>
    </source>
</reference>
<evidence type="ECO:0000313" key="2">
    <source>
        <dbReference type="Proteomes" id="UP000316621"/>
    </source>
</evidence>
<dbReference type="Proteomes" id="UP000316621">
    <property type="component" value="Chromosome 7"/>
</dbReference>